<dbReference type="Gene3D" id="3.30.1200.10">
    <property type="entry name" value="YggU-like"/>
    <property type="match status" value="1"/>
</dbReference>
<gene>
    <name evidence="2" type="ORF">QR685DRAFT_344115</name>
</gene>
<proteinExistence type="inferred from homology"/>
<dbReference type="SUPFAM" id="SSF69786">
    <property type="entry name" value="YggU-like"/>
    <property type="match status" value="1"/>
</dbReference>
<keyword evidence="3" id="KW-1185">Reference proteome</keyword>
<dbReference type="InterPro" id="IPR036591">
    <property type="entry name" value="YggU-like_sf"/>
</dbReference>
<dbReference type="HAMAP" id="MF_00634">
    <property type="entry name" value="UPF0235"/>
    <property type="match status" value="1"/>
</dbReference>
<comment type="similarity">
    <text evidence="1">Belongs to the UPF0235 family.</text>
</comment>
<sequence length="130" mass="13680">MSTQRALWFVASKASKKPSPQGTQAGTIYIHCHVKPGASKTREGVTSITDEAVEICVAAQAKEGEANKAVVKVLSEALNLPKSNLEITQGLKSRAKTIAVAAPGSWVGVSGGEEECLERVKAYLNKATEA</sequence>
<evidence type="ECO:0000256" key="1">
    <source>
        <dbReference type="ARBA" id="ARBA00010364"/>
    </source>
</evidence>
<evidence type="ECO:0008006" key="4">
    <source>
        <dbReference type="Google" id="ProtNLM"/>
    </source>
</evidence>
<dbReference type="PANTHER" id="PTHR13420:SF7">
    <property type="entry name" value="UPF0235 PROTEIN C15ORF40"/>
    <property type="match status" value="1"/>
</dbReference>
<dbReference type="Pfam" id="PF02594">
    <property type="entry name" value="DUF167"/>
    <property type="match status" value="1"/>
</dbReference>
<dbReference type="PANTHER" id="PTHR13420">
    <property type="entry name" value="UPF0235 PROTEIN C15ORF40"/>
    <property type="match status" value="1"/>
</dbReference>
<comment type="caution">
    <text evidence="2">The sequence shown here is derived from an EMBL/GenBank/DDBJ whole genome shotgun (WGS) entry which is preliminary data.</text>
</comment>
<dbReference type="SMART" id="SM01152">
    <property type="entry name" value="DUF167"/>
    <property type="match status" value="1"/>
</dbReference>
<dbReference type="NCBIfam" id="TIGR00251">
    <property type="entry name" value="DUF167 family protein"/>
    <property type="match status" value="1"/>
</dbReference>
<evidence type="ECO:0000313" key="2">
    <source>
        <dbReference type="EMBL" id="KAL0468572.1"/>
    </source>
</evidence>
<dbReference type="InterPro" id="IPR003746">
    <property type="entry name" value="DUF167"/>
</dbReference>
<dbReference type="EMBL" id="JAVLET010000007">
    <property type="protein sequence ID" value="KAL0468572.1"/>
    <property type="molecule type" value="Genomic_DNA"/>
</dbReference>
<accession>A0ABR3D7C5</accession>
<reference evidence="2 3" key="1">
    <citation type="submission" date="2023-09" db="EMBL/GenBank/DDBJ databases">
        <title>Multi-omics analysis of a traditional fermented food reveals byproduct-associated fungal strains for waste-to-food upcycling.</title>
        <authorList>
            <consortium name="Lawrence Berkeley National Laboratory"/>
            <person name="Rekdal V.M."/>
            <person name="Villalobos-Escobedo J.M."/>
            <person name="Rodriguez-Valeron N."/>
            <person name="Garcia M.O."/>
            <person name="Vasquez D.P."/>
            <person name="Damayanti I."/>
            <person name="Sorensen P.M."/>
            <person name="Baidoo E.E."/>
            <person name="De Carvalho A.C."/>
            <person name="Riley R."/>
            <person name="Lipzen A."/>
            <person name="He G."/>
            <person name="Yan M."/>
            <person name="Haridas S."/>
            <person name="Daum C."/>
            <person name="Yoshinaga Y."/>
            <person name="Ng V."/>
            <person name="Grigoriev I.V."/>
            <person name="Munk R."/>
            <person name="Nuraida L."/>
            <person name="Wijaya C.H."/>
            <person name="Morales P.-C."/>
            <person name="Keasling J.D."/>
        </authorList>
    </citation>
    <scope>NUCLEOTIDE SEQUENCE [LARGE SCALE GENOMIC DNA]</scope>
    <source>
        <strain evidence="2 3">FGSC 2613</strain>
    </source>
</reference>
<evidence type="ECO:0000313" key="3">
    <source>
        <dbReference type="Proteomes" id="UP001451303"/>
    </source>
</evidence>
<protein>
    <recommendedName>
        <fullName evidence="4">YggU-like protein</fullName>
    </recommendedName>
</protein>
<dbReference type="Proteomes" id="UP001451303">
    <property type="component" value="Unassembled WGS sequence"/>
</dbReference>
<name>A0ABR3D7C5_NEUIN</name>
<organism evidence="2 3">
    <name type="scientific">Neurospora intermedia</name>
    <dbReference type="NCBI Taxonomy" id="5142"/>
    <lineage>
        <taxon>Eukaryota</taxon>
        <taxon>Fungi</taxon>
        <taxon>Dikarya</taxon>
        <taxon>Ascomycota</taxon>
        <taxon>Pezizomycotina</taxon>
        <taxon>Sordariomycetes</taxon>
        <taxon>Sordariomycetidae</taxon>
        <taxon>Sordariales</taxon>
        <taxon>Sordariaceae</taxon>
        <taxon>Neurospora</taxon>
    </lineage>
</organism>